<feature type="region of interest" description="Disordered" evidence="10">
    <location>
        <begin position="29"/>
        <end position="94"/>
    </location>
</feature>
<dbReference type="RefSeq" id="WP_346864526.1">
    <property type="nucleotide sequence ID" value="NZ_JBBPIX010000001.1"/>
</dbReference>
<evidence type="ECO:0000256" key="1">
    <source>
        <dbReference type="ARBA" id="ARBA00004162"/>
    </source>
</evidence>
<feature type="compositionally biased region" description="Basic and acidic residues" evidence="10">
    <location>
        <begin position="39"/>
        <end position="54"/>
    </location>
</feature>
<dbReference type="EMBL" id="JBBPIX010000001">
    <property type="protein sequence ID" value="MEK6462654.1"/>
    <property type="molecule type" value="Genomic_DNA"/>
</dbReference>
<accession>A0ABU9A8F8</accession>
<dbReference type="Proteomes" id="UP001367513">
    <property type="component" value="Unassembled WGS sequence"/>
</dbReference>
<comment type="similarity">
    <text evidence="9">Belongs to the TatA/E family.</text>
</comment>
<evidence type="ECO:0000256" key="5">
    <source>
        <dbReference type="ARBA" id="ARBA00022927"/>
    </source>
</evidence>
<dbReference type="Pfam" id="PF02416">
    <property type="entry name" value="TatA_B_E"/>
    <property type="match status" value="1"/>
</dbReference>
<dbReference type="HAMAP" id="MF_00236">
    <property type="entry name" value="TatA_E"/>
    <property type="match status" value="1"/>
</dbReference>
<evidence type="ECO:0000256" key="6">
    <source>
        <dbReference type="ARBA" id="ARBA00022989"/>
    </source>
</evidence>
<name>A0ABU9A8F8_PSEA5</name>
<evidence type="ECO:0000256" key="9">
    <source>
        <dbReference type="HAMAP-Rule" id="MF_00236"/>
    </source>
</evidence>
<dbReference type="PANTHER" id="PTHR42982">
    <property type="entry name" value="SEC-INDEPENDENT PROTEIN TRANSLOCASE PROTEIN TATA"/>
    <property type="match status" value="1"/>
</dbReference>
<dbReference type="NCBIfam" id="NF001854">
    <property type="entry name" value="PRK00575.1"/>
    <property type="match status" value="1"/>
</dbReference>
<keyword evidence="8 9" id="KW-0472">Membrane</keyword>
<organism evidence="11 12">
    <name type="scientific">Pseudonocardia alni subsp. carboxydivorans</name>
    <dbReference type="NCBI Taxonomy" id="415010"/>
    <lineage>
        <taxon>Bacteria</taxon>
        <taxon>Bacillati</taxon>
        <taxon>Actinomycetota</taxon>
        <taxon>Actinomycetes</taxon>
        <taxon>Pseudonocardiales</taxon>
        <taxon>Pseudonocardiaceae</taxon>
        <taxon>Pseudonocardia</taxon>
    </lineage>
</organism>
<proteinExistence type="inferred from homology"/>
<keyword evidence="4 9" id="KW-0812">Transmembrane</keyword>
<evidence type="ECO:0000256" key="7">
    <source>
        <dbReference type="ARBA" id="ARBA00023010"/>
    </source>
</evidence>
<keyword evidence="2 9" id="KW-0813">Transport</keyword>
<keyword evidence="7 9" id="KW-0811">Translocation</keyword>
<evidence type="ECO:0000256" key="10">
    <source>
        <dbReference type="SAM" id="MobiDB-lite"/>
    </source>
</evidence>
<dbReference type="Gene3D" id="1.20.5.3310">
    <property type="match status" value="1"/>
</dbReference>
<evidence type="ECO:0000256" key="2">
    <source>
        <dbReference type="ARBA" id="ARBA00022448"/>
    </source>
</evidence>
<evidence type="ECO:0000313" key="12">
    <source>
        <dbReference type="Proteomes" id="UP001367513"/>
    </source>
</evidence>
<evidence type="ECO:0000256" key="3">
    <source>
        <dbReference type="ARBA" id="ARBA00022475"/>
    </source>
</evidence>
<keyword evidence="6 9" id="KW-1133">Transmembrane helix</keyword>
<protein>
    <recommendedName>
        <fullName evidence="9">Sec-independent protein translocase protein TatA</fullName>
    </recommendedName>
</protein>
<keyword evidence="3 9" id="KW-1003">Cell membrane</keyword>
<comment type="subunit">
    <text evidence="9">The Tat system comprises two distinct complexes: a TatABC complex, containing multiple copies of TatA, TatB and TatC subunits, and a separate TatA complex, containing only TatA subunits. Substrates initially bind to the TatABC complex, which probably triggers association of the separate TatA complex to form the active translocon.</text>
</comment>
<comment type="subcellular location">
    <subcellularLocation>
        <location evidence="1 9">Cell membrane</location>
        <topology evidence="1 9">Single-pass membrane protein</topology>
    </subcellularLocation>
</comment>
<comment type="function">
    <text evidence="9">Part of the twin-arginine translocation (Tat) system that transports large folded proteins containing a characteristic twin-arginine motif in their signal peptide across membranes. TatA could form the protein-conducting channel of the Tat system.</text>
</comment>
<evidence type="ECO:0000256" key="4">
    <source>
        <dbReference type="ARBA" id="ARBA00022692"/>
    </source>
</evidence>
<evidence type="ECO:0000256" key="8">
    <source>
        <dbReference type="ARBA" id="ARBA00023136"/>
    </source>
</evidence>
<dbReference type="PANTHER" id="PTHR42982:SF8">
    <property type="entry name" value="SEC-INDEPENDENT PROTEIN TRANSLOCASE PROTEIN TATA"/>
    <property type="match status" value="1"/>
</dbReference>
<dbReference type="InterPro" id="IPR006312">
    <property type="entry name" value="TatA/E"/>
</dbReference>
<sequence>MGAMSPTHWLIVLVVLVLLFGAKKLPEMARSVGRSSRILKSEMRGLRDDDERPGEIGPGGAPRADTEVRDPGTPQPGTPEGTARPEPGPEAHRA</sequence>
<comment type="caution">
    <text evidence="11">The sequence shown here is derived from an EMBL/GenBank/DDBJ whole genome shotgun (WGS) entry which is preliminary data.</text>
</comment>
<reference evidence="11 12" key="1">
    <citation type="submission" date="2024-03" db="EMBL/GenBank/DDBJ databases">
        <title>Draft genome sequence of Pseudonocardia carboxydivorans JCM 14827.</title>
        <authorList>
            <person name="Duangmal K."/>
        </authorList>
    </citation>
    <scope>NUCLEOTIDE SEQUENCE [LARGE SCALE GENOMIC DNA]</scope>
    <source>
        <strain evidence="11 12">JCM 14827</strain>
    </source>
</reference>
<dbReference type="NCBIfam" id="TIGR01411">
    <property type="entry name" value="tatAE"/>
    <property type="match status" value="1"/>
</dbReference>
<gene>
    <name evidence="9 11" type="primary">tatA</name>
    <name evidence="11" type="ORF">WG925_02775</name>
</gene>
<keyword evidence="5 9" id="KW-0653">Protein transport</keyword>
<evidence type="ECO:0000313" key="11">
    <source>
        <dbReference type="EMBL" id="MEK6462654.1"/>
    </source>
</evidence>
<keyword evidence="12" id="KW-1185">Reference proteome</keyword>
<dbReference type="InterPro" id="IPR003369">
    <property type="entry name" value="TatA/B/E"/>
</dbReference>